<dbReference type="EMBL" id="JAUDFV010000138">
    <property type="protein sequence ID" value="KAL2725471.1"/>
    <property type="molecule type" value="Genomic_DNA"/>
</dbReference>
<sequence length="178" mass="21093">MEYRCYRWQEFNLNEKTLVEFYDRRKDDGGRHFHRVTLNVLTLDVSISFQLQSSLVGRVSLEVIASYFRFHRDMGIHSEYFETMDIRLGSPIMRIFLRLLSTSENNIESFKNICSTKAGFWMKKFIDTSNTKDTPIKFYACLQAYLSFKHGKGVRKDTVLLYCNNLHTCEYYRNLVGC</sequence>
<organism evidence="1 2">
    <name type="scientific">Vespula squamosa</name>
    <name type="common">Southern yellow jacket</name>
    <name type="synonym">Wasp</name>
    <dbReference type="NCBI Taxonomy" id="30214"/>
    <lineage>
        <taxon>Eukaryota</taxon>
        <taxon>Metazoa</taxon>
        <taxon>Ecdysozoa</taxon>
        <taxon>Arthropoda</taxon>
        <taxon>Hexapoda</taxon>
        <taxon>Insecta</taxon>
        <taxon>Pterygota</taxon>
        <taxon>Neoptera</taxon>
        <taxon>Endopterygota</taxon>
        <taxon>Hymenoptera</taxon>
        <taxon>Apocrita</taxon>
        <taxon>Aculeata</taxon>
        <taxon>Vespoidea</taxon>
        <taxon>Vespidae</taxon>
        <taxon>Vespinae</taxon>
        <taxon>Vespula</taxon>
    </lineage>
</organism>
<keyword evidence="2" id="KW-1185">Reference proteome</keyword>
<evidence type="ECO:0000313" key="1">
    <source>
        <dbReference type="EMBL" id="KAL2725471.1"/>
    </source>
</evidence>
<reference evidence="1 2" key="1">
    <citation type="journal article" date="2024" name="Ann. Entomol. Soc. Am.">
        <title>Genomic analyses of the southern and eastern yellowjacket wasps (Hymenoptera: Vespidae) reveal evolutionary signatures of social life.</title>
        <authorList>
            <person name="Catto M.A."/>
            <person name="Caine P.B."/>
            <person name="Orr S.E."/>
            <person name="Hunt B.G."/>
            <person name="Goodisman M.A.D."/>
        </authorList>
    </citation>
    <scope>NUCLEOTIDE SEQUENCE [LARGE SCALE GENOMIC DNA]</scope>
    <source>
        <strain evidence="1">233</strain>
        <tissue evidence="1">Head and thorax</tissue>
    </source>
</reference>
<dbReference type="AlphaFoldDB" id="A0ABD2AXY5"/>
<evidence type="ECO:0000313" key="2">
    <source>
        <dbReference type="Proteomes" id="UP001607302"/>
    </source>
</evidence>
<accession>A0ABD2AXY5</accession>
<name>A0ABD2AXY5_VESSQ</name>
<dbReference type="Proteomes" id="UP001607302">
    <property type="component" value="Unassembled WGS sequence"/>
</dbReference>
<proteinExistence type="predicted"/>
<comment type="caution">
    <text evidence="1">The sequence shown here is derived from an EMBL/GenBank/DDBJ whole genome shotgun (WGS) entry which is preliminary data.</text>
</comment>
<gene>
    <name evidence="1" type="ORF">V1478_008144</name>
</gene>
<protein>
    <submittedName>
        <fullName evidence="1">Uncharacterized protein</fullName>
    </submittedName>
</protein>